<feature type="region of interest" description="Disordered" evidence="15">
    <location>
        <begin position="1"/>
        <end position="24"/>
    </location>
</feature>
<name>A0ABY6FYN3_9MICO</name>
<evidence type="ECO:0000256" key="5">
    <source>
        <dbReference type="ARBA" id="ARBA00012500"/>
    </source>
</evidence>
<reference evidence="17" key="1">
    <citation type="submission" date="2022-10" db="EMBL/GenBank/DDBJ databases">
        <title>Whole-Genome Sequencing of Brachybacterium huguangmaarense BRM-3, Isolated from Betula schmidtii.</title>
        <authorList>
            <person name="Haam D."/>
        </authorList>
    </citation>
    <scope>NUCLEOTIDE SEQUENCE</scope>
    <source>
        <strain evidence="17">BRM-3</strain>
    </source>
</reference>
<feature type="domain" description="4Fe-4S Mo/W bis-MGD-type" evidence="16">
    <location>
        <begin position="69"/>
        <end position="133"/>
    </location>
</feature>
<keyword evidence="9" id="KW-0479">Metal-binding</keyword>
<keyword evidence="13" id="KW-0472">Membrane</keyword>
<keyword evidence="11" id="KW-0408">Iron</keyword>
<dbReference type="Proteomes" id="UP001164305">
    <property type="component" value="Chromosome"/>
</dbReference>
<comment type="cofactor">
    <cofactor evidence="1">
        <name>Mo-bis(molybdopterin guanine dinucleotide)</name>
        <dbReference type="ChEBI" id="CHEBI:60539"/>
    </cofactor>
</comment>
<gene>
    <name evidence="17" type="ORF">BRM3_10410</name>
</gene>
<evidence type="ECO:0000256" key="3">
    <source>
        <dbReference type="ARBA" id="ARBA00004202"/>
    </source>
</evidence>
<evidence type="ECO:0000256" key="11">
    <source>
        <dbReference type="ARBA" id="ARBA00023004"/>
    </source>
</evidence>
<dbReference type="Gene3D" id="3.40.50.12440">
    <property type="match status" value="1"/>
</dbReference>
<dbReference type="SMART" id="SM00926">
    <property type="entry name" value="Molybdop_Fe4S4"/>
    <property type="match status" value="1"/>
</dbReference>
<dbReference type="SUPFAM" id="SSF53706">
    <property type="entry name" value="Formate dehydrogenase/DMSO reductase, domains 1-3"/>
    <property type="match status" value="1"/>
</dbReference>
<comment type="catalytic activity">
    <reaction evidence="14">
        <text>nitrate + a quinol = a quinone + nitrite + H2O</text>
        <dbReference type="Rhea" id="RHEA:56144"/>
        <dbReference type="ChEBI" id="CHEBI:15377"/>
        <dbReference type="ChEBI" id="CHEBI:16301"/>
        <dbReference type="ChEBI" id="CHEBI:17632"/>
        <dbReference type="ChEBI" id="CHEBI:24646"/>
        <dbReference type="ChEBI" id="CHEBI:132124"/>
        <dbReference type="EC" id="1.7.5.1"/>
    </reaction>
</comment>
<dbReference type="PANTHER" id="PTHR43105:SF2">
    <property type="entry name" value="RESPIRATORY NITRATE REDUCTASE 2 ALPHA CHAIN"/>
    <property type="match status" value="1"/>
</dbReference>
<dbReference type="InterPro" id="IPR006656">
    <property type="entry name" value="Mopterin_OxRdtase"/>
</dbReference>
<keyword evidence="10" id="KW-0560">Oxidoreductase</keyword>
<comment type="subcellular location">
    <subcellularLocation>
        <location evidence="3">Cell membrane</location>
        <topology evidence="3">Peripheral membrane protein</topology>
    </subcellularLocation>
</comment>
<dbReference type="InterPro" id="IPR050123">
    <property type="entry name" value="Prok_molybdopt-oxidoreductase"/>
</dbReference>
<keyword evidence="12" id="KW-0411">Iron-sulfur</keyword>
<dbReference type="PROSITE" id="PS51669">
    <property type="entry name" value="4FE4S_MOW_BIS_MGD"/>
    <property type="match status" value="1"/>
</dbReference>
<keyword evidence="8" id="KW-0500">Molybdenum</keyword>
<evidence type="ECO:0000256" key="10">
    <source>
        <dbReference type="ARBA" id="ARBA00023002"/>
    </source>
</evidence>
<feature type="compositionally biased region" description="Basic and acidic residues" evidence="15">
    <location>
        <begin position="7"/>
        <end position="21"/>
    </location>
</feature>
<dbReference type="SUPFAM" id="SSF50692">
    <property type="entry name" value="ADC-like"/>
    <property type="match status" value="1"/>
</dbReference>
<sequence>MTTRSTQPDRPETAPEGKRPGVDSSLVDALIGTRRIFSRRERISEDNRFTQRVGGRSGDTFYRDRWSHDKVVRSTHGVNCTGSCSWKVFVKDGVITWEAQETDYPTAGPDRPEYEPRGCPRGASFSWYTYSPTRVRYPYVRAELLRMFREERARVPGGDPVLAWRNIVEDPVKARRYKSVRGKGGLVRADWDEALDLVAAAYVHTVKEYGPDRATGFSPIPAMSQVSFSSGARFHQLIGGSMLSFYDWYADLPPASPQVFGDQTDVPESGDWWDASYLIMWGSNVPLTRTPDAHWMAEARYRGQKVVSVAPDYAENVKFADEWLAPHPGTDAALAMAMGHTILREFFVERTTPFFHDYVTRYTDLPFLVRLERREDGALVPGKMVVASDLEADGLDDATEAERTSEHADFKPMLFDVATGTPRVPHGTLGHRYSSDGEGRWNLELGDIEPALSLLDHREDVAEVLLPRFDTVGQGGRGDVARGVPVRRLGDDLVTTVFDLLLAEYDVGREGLPGQWATGLDDAEALYTPAWQEGITGVPGPAAARIAREFATNAIDSGGRSMIIMGAGTNHWFHSDTIYRTFLTLTTLCGTQGRNGGGWAHYVGQEKVRPITGWLHLANALDWSRPPRQMTQTTYWYMHTDQWRYDTFGADTLAATTGAGRFAGTTTADAVALSQRLGWQPFFPQFDVSSLEVADRAAEAGEETIPYLVDRLKDGSIRFAAEDPDDPRNFPRIWSIWRANTLGSSAKGDQYFFKHLLGVDSAVSAEETPPEFRPRDVTWRDEAPIGKVDLVLTLDFRMTSHTLHSDVVLPAATWYEKHDLSTTDMHPFINSFNPAISNPWESRTDWETWSSIARRFSELAATHLGTRTDVVAFPLQHDTPGELATPHGRVLDWKKGECEAVPGRTMPTLVEVERDYTQIHAKFTSIGPLLEKLGMATKGVAYDVKPYVAALHRLNGTHARTGTVADGRPRLVTDRQACEFILSLSGTSNGHMATQGFETLEKRTGTRLADLAAENEGRQIRFADTQAAPVPVITSPEWSGSESGGRRYSPFTINVERKKPWHTLTGRQHFYLDHDWLLEMGEMLPTFRPPLDMTALFGETPLGDTDGVGISVRYLTPHNKWAIHSMYMENFFMMNLSRGGQTIWMSVEDARAVGIEDNDWIEAVNRNGVVAARAVVSHRMPRGTAFMHHAQDRTVNVPLTERDGRRGGIHNSLTRIMLKPSHLIGGYGQLSYAFNYYGPTGNQRDEVTMIRKRTAPVEY</sequence>
<evidence type="ECO:0000256" key="13">
    <source>
        <dbReference type="ARBA" id="ARBA00023136"/>
    </source>
</evidence>
<evidence type="ECO:0000313" key="18">
    <source>
        <dbReference type="Proteomes" id="UP001164305"/>
    </source>
</evidence>
<dbReference type="Pfam" id="PF01568">
    <property type="entry name" value="Molydop_binding"/>
    <property type="match status" value="1"/>
</dbReference>
<evidence type="ECO:0000256" key="9">
    <source>
        <dbReference type="ARBA" id="ARBA00022723"/>
    </source>
</evidence>
<comment type="similarity">
    <text evidence="4">Belongs to the prokaryotic molybdopterin-containing oxidoreductase family.</text>
</comment>
<dbReference type="EC" id="1.7.5.1" evidence="5"/>
<accession>A0ABY6FYN3</accession>
<evidence type="ECO:0000259" key="16">
    <source>
        <dbReference type="PROSITE" id="PS51669"/>
    </source>
</evidence>
<proteinExistence type="inferred from homology"/>
<dbReference type="NCBIfam" id="TIGR01580">
    <property type="entry name" value="narG"/>
    <property type="match status" value="1"/>
</dbReference>
<organism evidence="17 18">
    <name type="scientific">Brachybacterium huguangmaarense</name>
    <dbReference type="NCBI Taxonomy" id="1652028"/>
    <lineage>
        <taxon>Bacteria</taxon>
        <taxon>Bacillati</taxon>
        <taxon>Actinomycetota</taxon>
        <taxon>Actinomycetes</taxon>
        <taxon>Micrococcales</taxon>
        <taxon>Dermabacteraceae</taxon>
        <taxon>Brachybacterium</taxon>
    </lineage>
</organism>
<evidence type="ECO:0000256" key="12">
    <source>
        <dbReference type="ARBA" id="ARBA00023014"/>
    </source>
</evidence>
<dbReference type="PANTHER" id="PTHR43105">
    <property type="entry name" value="RESPIRATORY NITRATE REDUCTASE"/>
    <property type="match status" value="1"/>
</dbReference>
<dbReference type="PROSITE" id="PS00551">
    <property type="entry name" value="MOLYBDOPTERIN_PROK_1"/>
    <property type="match status" value="1"/>
</dbReference>
<evidence type="ECO:0000256" key="1">
    <source>
        <dbReference type="ARBA" id="ARBA00001942"/>
    </source>
</evidence>
<keyword evidence="18" id="KW-1185">Reference proteome</keyword>
<dbReference type="InterPro" id="IPR006468">
    <property type="entry name" value="NarG"/>
</dbReference>
<evidence type="ECO:0000256" key="15">
    <source>
        <dbReference type="SAM" id="MobiDB-lite"/>
    </source>
</evidence>
<dbReference type="InterPro" id="IPR009010">
    <property type="entry name" value="Asp_de-COase-like_dom_sf"/>
</dbReference>
<dbReference type="CDD" id="cd02776">
    <property type="entry name" value="MopB_CT_Nitrate-R-NarG-like"/>
    <property type="match status" value="1"/>
</dbReference>
<evidence type="ECO:0000256" key="4">
    <source>
        <dbReference type="ARBA" id="ARBA00010312"/>
    </source>
</evidence>
<evidence type="ECO:0000256" key="7">
    <source>
        <dbReference type="ARBA" id="ARBA00022485"/>
    </source>
</evidence>
<evidence type="ECO:0000313" key="17">
    <source>
        <dbReference type="EMBL" id="UYG16043.1"/>
    </source>
</evidence>
<comment type="cofactor">
    <cofactor evidence="2">
        <name>[4Fe-4S] cluster</name>
        <dbReference type="ChEBI" id="CHEBI:49883"/>
    </cofactor>
</comment>
<evidence type="ECO:0000256" key="6">
    <source>
        <dbReference type="ARBA" id="ARBA00022475"/>
    </source>
</evidence>
<dbReference type="CDD" id="cd02750">
    <property type="entry name" value="MopB_Nitrate-R-NarG-like"/>
    <property type="match status" value="1"/>
</dbReference>
<keyword evidence="6" id="KW-1003">Cell membrane</keyword>
<dbReference type="InterPro" id="IPR037943">
    <property type="entry name" value="MopB_CT_Nitrate-R-NarG-like"/>
</dbReference>
<keyword evidence="7" id="KW-0004">4Fe-4S</keyword>
<dbReference type="RefSeq" id="WP_263593256.1">
    <property type="nucleotide sequence ID" value="NZ_CP107020.1"/>
</dbReference>
<dbReference type="InterPro" id="IPR027467">
    <property type="entry name" value="MopterinOxRdtase_cofactor_BS"/>
</dbReference>
<evidence type="ECO:0000256" key="2">
    <source>
        <dbReference type="ARBA" id="ARBA00001966"/>
    </source>
</evidence>
<dbReference type="Pfam" id="PF00384">
    <property type="entry name" value="Molybdopterin"/>
    <property type="match status" value="1"/>
</dbReference>
<dbReference type="InterPro" id="IPR006963">
    <property type="entry name" value="Mopterin_OxRdtase_4Fe-4S_dom"/>
</dbReference>
<dbReference type="EMBL" id="CP107020">
    <property type="protein sequence ID" value="UYG16043.1"/>
    <property type="molecule type" value="Genomic_DNA"/>
</dbReference>
<protein>
    <recommendedName>
        <fullName evidence="5">nitrate reductase (quinone)</fullName>
        <ecNumber evidence="5">1.7.5.1</ecNumber>
    </recommendedName>
</protein>
<evidence type="ECO:0000256" key="14">
    <source>
        <dbReference type="ARBA" id="ARBA00048294"/>
    </source>
</evidence>
<dbReference type="InterPro" id="IPR006657">
    <property type="entry name" value="MoPterin_dinucl-bd_dom"/>
</dbReference>
<evidence type="ECO:0000256" key="8">
    <source>
        <dbReference type="ARBA" id="ARBA00022505"/>
    </source>
</evidence>